<dbReference type="Gene3D" id="1.10.860.10">
    <property type="entry name" value="DNAb Helicase, Chain A"/>
    <property type="match status" value="1"/>
</dbReference>
<evidence type="ECO:0000256" key="8">
    <source>
        <dbReference type="ARBA" id="ARBA00023125"/>
    </source>
</evidence>
<evidence type="ECO:0000256" key="9">
    <source>
        <dbReference type="ARBA" id="ARBA00023235"/>
    </source>
</evidence>
<feature type="domain" description="SF4 helicase" evidence="12">
    <location>
        <begin position="190"/>
        <end position="397"/>
    </location>
</feature>
<dbReference type="PROSITE" id="PS51199">
    <property type="entry name" value="SF4_HELICASE"/>
    <property type="match status" value="1"/>
</dbReference>
<dbReference type="Pfam" id="PF00772">
    <property type="entry name" value="DnaB"/>
    <property type="match status" value="1"/>
</dbReference>
<dbReference type="Pfam" id="PF03796">
    <property type="entry name" value="DnaB_C"/>
    <property type="match status" value="1"/>
</dbReference>
<accession>A0A2S9INN5</accession>
<dbReference type="Proteomes" id="UP000239434">
    <property type="component" value="Unassembled WGS sequence"/>
</dbReference>
<organism evidence="13 14">
    <name type="scientific">Phyllobacterium phragmitis</name>
    <dbReference type="NCBI Taxonomy" id="2670329"/>
    <lineage>
        <taxon>Bacteria</taxon>
        <taxon>Pseudomonadati</taxon>
        <taxon>Pseudomonadota</taxon>
        <taxon>Alphaproteobacteria</taxon>
        <taxon>Hyphomicrobiales</taxon>
        <taxon>Phyllobacteriaceae</taxon>
        <taxon>Phyllobacterium</taxon>
    </lineage>
</organism>
<keyword evidence="3" id="KW-0235">DNA replication</keyword>
<dbReference type="AlphaFoldDB" id="A0A2S9INN5"/>
<evidence type="ECO:0000256" key="1">
    <source>
        <dbReference type="ARBA" id="ARBA00008428"/>
    </source>
</evidence>
<evidence type="ECO:0000256" key="11">
    <source>
        <dbReference type="ARBA" id="ARBA00048954"/>
    </source>
</evidence>
<dbReference type="GO" id="GO:0043139">
    <property type="term" value="F:5'-3' DNA helicase activity"/>
    <property type="evidence" value="ECO:0007669"/>
    <property type="project" value="UniProtKB-EC"/>
</dbReference>
<dbReference type="EC" id="5.6.2.3" evidence="10"/>
<evidence type="ECO:0000256" key="5">
    <source>
        <dbReference type="ARBA" id="ARBA00022801"/>
    </source>
</evidence>
<keyword evidence="7" id="KW-0067">ATP-binding</keyword>
<name>A0A2S9INN5_9HYPH</name>
<comment type="caution">
    <text evidence="13">The sequence shown here is derived from an EMBL/GenBank/DDBJ whole genome shotgun (WGS) entry which is preliminary data.</text>
</comment>
<evidence type="ECO:0000256" key="3">
    <source>
        <dbReference type="ARBA" id="ARBA00022705"/>
    </source>
</evidence>
<proteinExistence type="inferred from homology"/>
<keyword evidence="8" id="KW-0238">DNA-binding</keyword>
<keyword evidence="14" id="KW-1185">Reference proteome</keyword>
<evidence type="ECO:0000256" key="10">
    <source>
        <dbReference type="ARBA" id="ARBA00044969"/>
    </source>
</evidence>
<dbReference type="InterPro" id="IPR027417">
    <property type="entry name" value="P-loop_NTPase"/>
</dbReference>
<dbReference type="EMBL" id="PVBR01000014">
    <property type="protein sequence ID" value="PRD42102.1"/>
    <property type="molecule type" value="Genomic_DNA"/>
</dbReference>
<dbReference type="PANTHER" id="PTHR30153:SF2">
    <property type="entry name" value="REPLICATIVE DNA HELICASE"/>
    <property type="match status" value="1"/>
</dbReference>
<evidence type="ECO:0000259" key="12">
    <source>
        <dbReference type="PROSITE" id="PS51199"/>
    </source>
</evidence>
<dbReference type="GO" id="GO:0016787">
    <property type="term" value="F:hydrolase activity"/>
    <property type="evidence" value="ECO:0007669"/>
    <property type="project" value="UniProtKB-KW"/>
</dbReference>
<keyword evidence="6" id="KW-0347">Helicase</keyword>
<evidence type="ECO:0000256" key="7">
    <source>
        <dbReference type="ARBA" id="ARBA00022840"/>
    </source>
</evidence>
<keyword evidence="9" id="KW-0413">Isomerase</keyword>
<dbReference type="GO" id="GO:1990077">
    <property type="term" value="C:primosome complex"/>
    <property type="evidence" value="ECO:0007669"/>
    <property type="project" value="UniProtKB-KW"/>
</dbReference>
<dbReference type="InterPro" id="IPR016136">
    <property type="entry name" value="DNA_helicase_N/primase_C"/>
</dbReference>
<evidence type="ECO:0000256" key="6">
    <source>
        <dbReference type="ARBA" id="ARBA00022806"/>
    </source>
</evidence>
<keyword evidence="4" id="KW-0547">Nucleotide-binding</keyword>
<dbReference type="InterPro" id="IPR036185">
    <property type="entry name" value="DNA_heli_DnaB-like_N_sf"/>
</dbReference>
<sequence>MGVRRMSAHAPDIRPSLPDAVEAEQALLGQILLDNAAYWRVAGFLKPQHFSEPLHSLVYEMAGTMIAEGRAVNPITIKQYLPASQQIGDSDLSIAQYMARLATEAVGSFSVYDYGRAILEIWARCQLVSLSQDLDTLSRTMPADMSPSKLIAEHTGHLVTISNEISEGVKAVTMADAVGTAVQSIDDAYKFKKPSGISTGIASVDQLTGPWESGQQIIIGGGTKQGKTALALQCSVGLAAHGTVWIYSGEMSVKQLAMREISRRTGIPVWRQKEGRISQAEWEKLLQVKDEVENLPILIEKRRLTLEQIHQVGREIKMERGLAAMVIDHVGLMAWGRDDARREEAALSAKATQGLKEIYEDLGVPGISLVQLKKNTFVQNSYGTARKSFEAQLRAAAYNRPKYTDLMGAVERDADHVLIPFNARPIIAGLEPEEGGDDYLLWETRMQEHEKKAEIILALSREHTFPQRREVEWHGETTSFGPAFVGRQESLLPEGF</sequence>
<gene>
    <name evidence="13" type="ORF">C5748_18290</name>
</gene>
<dbReference type="GO" id="GO:0005829">
    <property type="term" value="C:cytosol"/>
    <property type="evidence" value="ECO:0007669"/>
    <property type="project" value="TreeGrafter"/>
</dbReference>
<protein>
    <recommendedName>
        <fullName evidence="10">DNA 5'-3' helicase</fullName>
        <ecNumber evidence="10">5.6.2.3</ecNumber>
    </recommendedName>
</protein>
<dbReference type="SUPFAM" id="SSF52540">
    <property type="entry name" value="P-loop containing nucleoside triphosphate hydrolases"/>
    <property type="match status" value="1"/>
</dbReference>
<evidence type="ECO:0000313" key="14">
    <source>
        <dbReference type="Proteomes" id="UP000239434"/>
    </source>
</evidence>
<evidence type="ECO:0000313" key="13">
    <source>
        <dbReference type="EMBL" id="PRD42102.1"/>
    </source>
</evidence>
<dbReference type="GO" id="GO:0006269">
    <property type="term" value="P:DNA replication, synthesis of primer"/>
    <property type="evidence" value="ECO:0007669"/>
    <property type="project" value="UniProtKB-KW"/>
</dbReference>
<evidence type="ECO:0000256" key="2">
    <source>
        <dbReference type="ARBA" id="ARBA00022515"/>
    </source>
</evidence>
<reference evidence="13 14" key="1">
    <citation type="submission" date="2018-02" db="EMBL/GenBank/DDBJ databases">
        <title>The draft genome of Phyllobacterium sp. 1N-3.</title>
        <authorList>
            <person name="Liu L."/>
            <person name="Li L."/>
            <person name="Zhang X."/>
            <person name="Wang T."/>
            <person name="Liang L."/>
        </authorList>
    </citation>
    <scope>NUCLEOTIDE SEQUENCE [LARGE SCALE GENOMIC DNA]</scope>
    <source>
        <strain evidence="13 14">1N-3</strain>
    </source>
</reference>
<dbReference type="GO" id="GO:0003677">
    <property type="term" value="F:DNA binding"/>
    <property type="evidence" value="ECO:0007669"/>
    <property type="project" value="UniProtKB-KW"/>
</dbReference>
<dbReference type="Gene3D" id="3.40.50.300">
    <property type="entry name" value="P-loop containing nucleotide triphosphate hydrolases"/>
    <property type="match status" value="1"/>
</dbReference>
<dbReference type="InterPro" id="IPR007694">
    <property type="entry name" value="DNA_helicase_DnaB-like_C"/>
</dbReference>
<dbReference type="PANTHER" id="PTHR30153">
    <property type="entry name" value="REPLICATIVE DNA HELICASE DNAB"/>
    <property type="match status" value="1"/>
</dbReference>
<keyword evidence="2" id="KW-0639">Primosome</keyword>
<dbReference type="GO" id="GO:0005524">
    <property type="term" value="F:ATP binding"/>
    <property type="evidence" value="ECO:0007669"/>
    <property type="project" value="UniProtKB-KW"/>
</dbReference>
<comment type="catalytic activity">
    <reaction evidence="11">
        <text>ATP + H2O = ADP + phosphate + H(+)</text>
        <dbReference type="Rhea" id="RHEA:13065"/>
        <dbReference type="ChEBI" id="CHEBI:15377"/>
        <dbReference type="ChEBI" id="CHEBI:15378"/>
        <dbReference type="ChEBI" id="CHEBI:30616"/>
        <dbReference type="ChEBI" id="CHEBI:43474"/>
        <dbReference type="ChEBI" id="CHEBI:456216"/>
        <dbReference type="EC" id="5.6.2.3"/>
    </reaction>
</comment>
<keyword evidence="5" id="KW-0378">Hydrolase</keyword>
<comment type="similarity">
    <text evidence="1">Belongs to the helicase family. DnaB subfamily.</text>
</comment>
<dbReference type="SUPFAM" id="SSF48024">
    <property type="entry name" value="N-terminal domain of DnaB helicase"/>
    <property type="match status" value="1"/>
</dbReference>
<evidence type="ECO:0000256" key="4">
    <source>
        <dbReference type="ARBA" id="ARBA00022741"/>
    </source>
</evidence>
<dbReference type="InterPro" id="IPR007693">
    <property type="entry name" value="DNA_helicase_DnaB-like_N"/>
</dbReference>